<evidence type="ECO:0000256" key="8">
    <source>
        <dbReference type="ARBA" id="ARBA00023157"/>
    </source>
</evidence>
<comment type="subcellular location">
    <subcellularLocation>
        <location evidence="2">Endoplasmic reticulum lumen</location>
    </subcellularLocation>
</comment>
<evidence type="ECO:0000256" key="4">
    <source>
        <dbReference type="ARBA" id="ARBA00012723"/>
    </source>
</evidence>
<evidence type="ECO:0000256" key="14">
    <source>
        <dbReference type="RuleBase" id="RU004208"/>
    </source>
</evidence>
<keyword evidence="19" id="KW-1185">Reference proteome</keyword>
<keyword evidence="6" id="KW-0677">Repeat</keyword>
<dbReference type="InterPro" id="IPR005788">
    <property type="entry name" value="PDI_thioredoxin-like_dom"/>
</dbReference>
<reference evidence="18 19" key="1">
    <citation type="submission" date="2024-02" db="EMBL/GenBank/DDBJ databases">
        <authorList>
            <person name="Daric V."/>
            <person name="Darras S."/>
        </authorList>
    </citation>
    <scope>NUCLEOTIDE SEQUENCE [LARGE SCALE GENOMIC DNA]</scope>
</reference>
<evidence type="ECO:0000313" key="18">
    <source>
        <dbReference type="EMBL" id="CAK8684113.1"/>
    </source>
</evidence>
<dbReference type="Pfam" id="PF24541">
    <property type="entry name" value="Thioredox_PDIA6_C"/>
    <property type="match status" value="1"/>
</dbReference>
<dbReference type="InterPro" id="IPR036249">
    <property type="entry name" value="Thioredoxin-like_sf"/>
</dbReference>
<organism evidence="18 19">
    <name type="scientific">Clavelina lepadiformis</name>
    <name type="common">Light-bulb sea squirt</name>
    <name type="synonym">Ascidia lepadiformis</name>
    <dbReference type="NCBI Taxonomy" id="159417"/>
    <lineage>
        <taxon>Eukaryota</taxon>
        <taxon>Metazoa</taxon>
        <taxon>Chordata</taxon>
        <taxon>Tunicata</taxon>
        <taxon>Ascidiacea</taxon>
        <taxon>Aplousobranchia</taxon>
        <taxon>Clavelinidae</taxon>
        <taxon>Clavelina</taxon>
    </lineage>
</organism>
<dbReference type="PANTHER" id="PTHR45815:SF3">
    <property type="entry name" value="PROTEIN DISULFIDE-ISOMERASE A6"/>
    <property type="match status" value="1"/>
</dbReference>
<evidence type="ECO:0000256" key="16">
    <source>
        <dbReference type="SAM" id="SignalP"/>
    </source>
</evidence>
<dbReference type="PROSITE" id="PS51352">
    <property type="entry name" value="THIOREDOXIN_2"/>
    <property type="match status" value="2"/>
</dbReference>
<dbReference type="NCBIfam" id="TIGR01126">
    <property type="entry name" value="pdi_dom"/>
    <property type="match status" value="1"/>
</dbReference>
<feature type="domain" description="Thioredoxin" evidence="17">
    <location>
        <begin position="155"/>
        <end position="275"/>
    </location>
</feature>
<dbReference type="EMBL" id="CAWYQH010000097">
    <property type="protein sequence ID" value="CAK8684113.1"/>
    <property type="molecule type" value="Genomic_DNA"/>
</dbReference>
<dbReference type="Gene3D" id="3.40.30.10">
    <property type="entry name" value="Glutaredoxin"/>
    <property type="match status" value="2"/>
</dbReference>
<feature type="compositionally biased region" description="Gly residues" evidence="15">
    <location>
        <begin position="146"/>
        <end position="160"/>
    </location>
</feature>
<feature type="signal peptide" evidence="16">
    <location>
        <begin position="1"/>
        <end position="17"/>
    </location>
</feature>
<evidence type="ECO:0000256" key="9">
    <source>
        <dbReference type="ARBA" id="ARBA00023235"/>
    </source>
</evidence>
<dbReference type="EC" id="5.3.4.1" evidence="4"/>
<evidence type="ECO:0000259" key="17">
    <source>
        <dbReference type="PROSITE" id="PS51352"/>
    </source>
</evidence>
<evidence type="ECO:0000256" key="1">
    <source>
        <dbReference type="ARBA" id="ARBA00001182"/>
    </source>
</evidence>
<evidence type="ECO:0000256" key="10">
    <source>
        <dbReference type="ARBA" id="ARBA00023284"/>
    </source>
</evidence>
<comment type="function">
    <text evidence="12">May function as a chaperone that inhibits aggregation of misfolded proteins. Negatively regulates the unfolded protein response (UPR) through binding to UPR sensors such as ERN1, which in turn inactivates ERN1 signaling. May also regulate the UPR via the EIF2AK3 UPR sensor. Plays a role in platelet aggregation and activation by agonists such as convulxin, collagen and thrombin.</text>
</comment>
<comment type="caution">
    <text evidence="18">The sequence shown here is derived from an EMBL/GenBank/DDBJ whole genome shotgun (WGS) entry which is preliminary data.</text>
</comment>
<accession>A0ABP0FWX9</accession>
<keyword evidence="9" id="KW-0413">Isomerase</keyword>
<proteinExistence type="inferred from homology"/>
<evidence type="ECO:0000256" key="15">
    <source>
        <dbReference type="SAM" id="MobiDB-lite"/>
    </source>
</evidence>
<feature type="chain" id="PRO_5045784160" description="Protein disulfide-isomerase A6" evidence="16">
    <location>
        <begin position="18"/>
        <end position="495"/>
    </location>
</feature>
<comment type="catalytic activity">
    <reaction evidence="1">
        <text>Catalyzes the rearrangement of -S-S- bonds in proteins.</text>
        <dbReference type="EC" id="5.3.4.1"/>
    </reaction>
</comment>
<sequence length="495" mass="54413">MWTLGVFLLAIATCCHGLYSSSDDVVELTGSNFHDTVVNSDELWLVEFYAPWCGHCQRLVPEWKKAASNLKGIVNVGALDADQHKSVGGSYGIRGFPTIKIFGFDKTSPKDYNGGRDGESITDAAMKALREMVQERKSGGKKKSSGGSGDSRGSGGGGGSDDVVTLTDSNFRELVLNSQETWLVEFYAPWCGHCKNLAPKWASAATEIKDKTGGSIKLGALDATVHQQTAQQYGIRGYPSIKIFRQGHKNEDPIDYDGPRDTSGIVDRAMEYYDENIEPPTVDELVDQSVFDEKCTGHMCIISFLPDLMDSGKDGRNAYLELLAKLGDNFKKQKWGWGWAPALVQDKLEKALGVGGFGYPAMVAINTRKGVYALHRGAFSVEGLNPFLNLLTYGRSSGNTYPIRDGKLPEVEKQEPWDGEEAPPVSNVHLIALVYTRKGVFNKIRSKDSALCATVYCTAPCIQTMVTCTETSLITYLQIEEEDIDLSDFKWDDEL</sequence>
<keyword evidence="7" id="KW-0256">Endoplasmic reticulum</keyword>
<evidence type="ECO:0000256" key="11">
    <source>
        <dbReference type="ARBA" id="ARBA00024139"/>
    </source>
</evidence>
<evidence type="ECO:0000256" key="12">
    <source>
        <dbReference type="ARBA" id="ARBA00045396"/>
    </source>
</evidence>
<evidence type="ECO:0000256" key="13">
    <source>
        <dbReference type="ARBA" id="ARBA00047074"/>
    </source>
</evidence>
<comment type="similarity">
    <text evidence="3 14">Belongs to the protein disulfide isomerase family.</text>
</comment>
<dbReference type="InterPro" id="IPR057305">
    <property type="entry name" value="Thioredox_PDIA6_C"/>
</dbReference>
<dbReference type="CDD" id="cd03001">
    <property type="entry name" value="PDI_a_P5"/>
    <property type="match status" value="2"/>
</dbReference>
<dbReference type="Proteomes" id="UP001642483">
    <property type="component" value="Unassembled WGS sequence"/>
</dbReference>
<keyword evidence="5 16" id="KW-0732">Signal</keyword>
<comment type="subunit">
    <text evidence="13">Part of a large chaperone multiprotein complex comprising DNAJB11, HSP90B1, HSPA5, HYOU, PDIA2, PDIA4, PDIA6, PPIB, SDF2L1, UGGT1 and very small amounts of ERP29, but not, or at very low levels, CALR nor CANX. Interacts with MICA on the surface of tumor cells, leading to MICA disulfide bond reduction which is required for its release from tumor cells. Interacts with ITGB3 following platelet stimulation. Interacts with ERN1; the interaction is direct. Interacts with EIF2AK3.</text>
</comment>
<keyword evidence="8" id="KW-1015">Disulfide bond</keyword>
<evidence type="ECO:0000256" key="6">
    <source>
        <dbReference type="ARBA" id="ARBA00022737"/>
    </source>
</evidence>
<evidence type="ECO:0000313" key="19">
    <source>
        <dbReference type="Proteomes" id="UP001642483"/>
    </source>
</evidence>
<dbReference type="InterPro" id="IPR017937">
    <property type="entry name" value="Thioredoxin_CS"/>
</dbReference>
<dbReference type="PROSITE" id="PS00194">
    <property type="entry name" value="THIOREDOXIN_1"/>
    <property type="match status" value="2"/>
</dbReference>
<evidence type="ECO:0000256" key="2">
    <source>
        <dbReference type="ARBA" id="ARBA00004319"/>
    </source>
</evidence>
<dbReference type="Pfam" id="PF00085">
    <property type="entry name" value="Thioredoxin"/>
    <property type="match status" value="2"/>
</dbReference>
<evidence type="ECO:0000256" key="3">
    <source>
        <dbReference type="ARBA" id="ARBA00006347"/>
    </source>
</evidence>
<dbReference type="SUPFAM" id="SSF52833">
    <property type="entry name" value="Thioredoxin-like"/>
    <property type="match status" value="3"/>
</dbReference>
<gene>
    <name evidence="18" type="ORF">CVLEPA_LOCUS15116</name>
</gene>
<dbReference type="InterPro" id="IPR013766">
    <property type="entry name" value="Thioredoxin_domain"/>
</dbReference>
<keyword evidence="10" id="KW-0676">Redox-active center</keyword>
<evidence type="ECO:0000256" key="5">
    <source>
        <dbReference type="ARBA" id="ARBA00022729"/>
    </source>
</evidence>
<evidence type="ECO:0000256" key="7">
    <source>
        <dbReference type="ARBA" id="ARBA00022824"/>
    </source>
</evidence>
<name>A0ABP0FWX9_CLALP</name>
<feature type="domain" description="Thioredoxin" evidence="17">
    <location>
        <begin position="1"/>
        <end position="131"/>
    </location>
</feature>
<dbReference type="PANTHER" id="PTHR45815">
    <property type="entry name" value="PROTEIN DISULFIDE-ISOMERASE A6"/>
    <property type="match status" value="1"/>
</dbReference>
<dbReference type="PRINTS" id="PR00421">
    <property type="entry name" value="THIOREDOXIN"/>
</dbReference>
<feature type="region of interest" description="Disordered" evidence="15">
    <location>
        <begin position="133"/>
        <end position="163"/>
    </location>
</feature>
<protein>
    <recommendedName>
        <fullName evidence="11">Protein disulfide-isomerase A6</fullName>
        <ecNumber evidence="4">5.3.4.1</ecNumber>
    </recommendedName>
</protein>